<evidence type="ECO:0000256" key="2">
    <source>
        <dbReference type="ARBA" id="ARBA00022737"/>
    </source>
</evidence>
<gene>
    <name evidence="4" type="ORF">ALMOND_2B022985</name>
</gene>
<reference evidence="5" key="1">
    <citation type="journal article" date="2020" name="Plant J.">
        <title>Transposons played a major role in the diversification between the closely related almond and peach genomes: results from the almond genome sequence.</title>
        <authorList>
            <person name="Alioto T."/>
            <person name="Alexiou K.G."/>
            <person name="Bardil A."/>
            <person name="Barteri F."/>
            <person name="Castanera R."/>
            <person name="Cruz F."/>
            <person name="Dhingra A."/>
            <person name="Duval H."/>
            <person name="Fernandez I Marti A."/>
            <person name="Frias L."/>
            <person name="Galan B."/>
            <person name="Garcia J.L."/>
            <person name="Howad W."/>
            <person name="Gomez-Garrido J."/>
            <person name="Gut M."/>
            <person name="Julca I."/>
            <person name="Morata J."/>
            <person name="Puigdomenech P."/>
            <person name="Ribeca P."/>
            <person name="Rubio Cabetas M.J."/>
            <person name="Vlasova A."/>
            <person name="Wirthensohn M."/>
            <person name="Garcia-Mas J."/>
            <person name="Gabaldon T."/>
            <person name="Casacuberta J.M."/>
            <person name="Arus P."/>
        </authorList>
    </citation>
    <scope>NUCLEOTIDE SEQUENCE [LARGE SCALE GENOMIC DNA]</scope>
    <source>
        <strain evidence="5">cv. Texas</strain>
    </source>
</reference>
<dbReference type="InParanoid" id="A0A5E4GJM6"/>
<accession>A0A5E4GJM6</accession>
<dbReference type="InterPro" id="IPR045344">
    <property type="entry name" value="C-JID"/>
</dbReference>
<protein>
    <submittedName>
        <fullName evidence="4">PREDICTED: TMV resistance</fullName>
    </submittedName>
</protein>
<name>A0A5E4GJM6_PRUDU</name>
<dbReference type="InterPro" id="IPR032675">
    <property type="entry name" value="LRR_dom_sf"/>
</dbReference>
<evidence type="ECO:0000313" key="5">
    <source>
        <dbReference type="Proteomes" id="UP000327085"/>
    </source>
</evidence>
<evidence type="ECO:0000313" key="4">
    <source>
        <dbReference type="EMBL" id="VVA39748.1"/>
    </source>
</evidence>
<sequence>MSSSLIPLISSLKEIDMSGISMSAASSALVPCLNLRDCNLCDGAIPEDIGLLSSSEDLDLGGNHFVSLPARISGLSKLRWFTLRNCERLQKLPSLPSNRPLDFYVNTDNCTSLKIFPDPPPMCNGVSYTSISSFNCFSLIDHQGSRSIIFLTLKKFLQEIPRSLSLFDIIIPGSEIPEWFNNQNVGNSVIETLPSDSNSKWVGFSFCALFAPAQEISSIATKDYIIDFRCLYDLNTLAGPIYSICRDDVASDHLWLILLSRQHFFLEPSGRHGTYWREKCHDHKIWFHFEARSYPGVKTWVKVKNCGVCALYEQDA</sequence>
<organism evidence="4 5">
    <name type="scientific">Prunus dulcis</name>
    <name type="common">Almond</name>
    <name type="synonym">Amygdalus dulcis</name>
    <dbReference type="NCBI Taxonomy" id="3755"/>
    <lineage>
        <taxon>Eukaryota</taxon>
        <taxon>Viridiplantae</taxon>
        <taxon>Streptophyta</taxon>
        <taxon>Embryophyta</taxon>
        <taxon>Tracheophyta</taxon>
        <taxon>Spermatophyta</taxon>
        <taxon>Magnoliopsida</taxon>
        <taxon>eudicotyledons</taxon>
        <taxon>Gunneridae</taxon>
        <taxon>Pentapetalae</taxon>
        <taxon>rosids</taxon>
        <taxon>fabids</taxon>
        <taxon>Rosales</taxon>
        <taxon>Rosaceae</taxon>
        <taxon>Amygdaloideae</taxon>
        <taxon>Amygdaleae</taxon>
        <taxon>Prunus</taxon>
    </lineage>
</organism>
<feature type="domain" description="C-JID" evidence="3">
    <location>
        <begin position="171"/>
        <end position="315"/>
    </location>
</feature>
<dbReference type="Proteomes" id="UP000327085">
    <property type="component" value="Chromosome 8"/>
</dbReference>
<keyword evidence="1" id="KW-0433">Leucine-rich repeat</keyword>
<dbReference type="EMBL" id="CABIKO010000840">
    <property type="protein sequence ID" value="VVA39748.1"/>
    <property type="molecule type" value="Genomic_DNA"/>
</dbReference>
<keyword evidence="2" id="KW-0677">Repeat</keyword>
<proteinExistence type="predicted"/>
<dbReference type="SUPFAM" id="SSF52058">
    <property type="entry name" value="L domain-like"/>
    <property type="match status" value="1"/>
</dbReference>
<dbReference type="Gramene" id="VVA39748">
    <property type="protein sequence ID" value="VVA39748"/>
    <property type="gene ID" value="Prudul26B022985"/>
</dbReference>
<dbReference type="Gene3D" id="3.80.10.10">
    <property type="entry name" value="Ribonuclease Inhibitor"/>
    <property type="match status" value="1"/>
</dbReference>
<evidence type="ECO:0000259" key="3">
    <source>
        <dbReference type="Pfam" id="PF20160"/>
    </source>
</evidence>
<evidence type="ECO:0000256" key="1">
    <source>
        <dbReference type="ARBA" id="ARBA00022614"/>
    </source>
</evidence>
<dbReference type="Pfam" id="PF20160">
    <property type="entry name" value="C-JID"/>
    <property type="match status" value="1"/>
</dbReference>
<dbReference type="AlphaFoldDB" id="A0A5E4GJM6"/>
<dbReference type="OMA" id="YYWNESS"/>